<evidence type="ECO:0000313" key="2">
    <source>
        <dbReference type="EMBL" id="MBB5198917.1"/>
    </source>
</evidence>
<keyword evidence="3" id="KW-1185">Reference proteome</keyword>
<sequence length="83" mass="9075">MTAFFEMPISTETLEPDETATITGCKARRDQIDWLSKNGWTSHANKAGNPIVGRLYARLKLSGINPATLGSATGWVPDLSKIR</sequence>
<organism evidence="2 3">
    <name type="scientific">Glaciimonas immobilis</name>
    <dbReference type="NCBI Taxonomy" id="728004"/>
    <lineage>
        <taxon>Bacteria</taxon>
        <taxon>Pseudomonadati</taxon>
        <taxon>Pseudomonadota</taxon>
        <taxon>Betaproteobacteria</taxon>
        <taxon>Burkholderiales</taxon>
        <taxon>Oxalobacteraceae</taxon>
        <taxon>Glaciimonas</taxon>
    </lineage>
</organism>
<proteinExistence type="predicted"/>
<dbReference type="InterPro" id="IPR025319">
    <property type="entry name" value="DUF4224"/>
</dbReference>
<evidence type="ECO:0000313" key="3">
    <source>
        <dbReference type="Proteomes" id="UP000571084"/>
    </source>
</evidence>
<protein>
    <recommendedName>
        <fullName evidence="1">DUF4224 domain-containing protein</fullName>
    </recommendedName>
</protein>
<reference evidence="2 3" key="1">
    <citation type="submission" date="2020-08" db="EMBL/GenBank/DDBJ databases">
        <title>Genomic Encyclopedia of Type Strains, Phase IV (KMG-IV): sequencing the most valuable type-strain genomes for metagenomic binning, comparative biology and taxonomic classification.</title>
        <authorList>
            <person name="Goeker M."/>
        </authorList>
    </citation>
    <scope>NUCLEOTIDE SEQUENCE [LARGE SCALE GENOMIC DNA]</scope>
    <source>
        <strain evidence="2 3">DSM 23240</strain>
    </source>
</reference>
<dbReference type="EMBL" id="JACHHQ010000001">
    <property type="protein sequence ID" value="MBB5198917.1"/>
    <property type="molecule type" value="Genomic_DNA"/>
</dbReference>
<dbReference type="Proteomes" id="UP000571084">
    <property type="component" value="Unassembled WGS sequence"/>
</dbReference>
<gene>
    <name evidence="2" type="ORF">HNR39_000727</name>
</gene>
<accession>A0A840RKY6</accession>
<dbReference type="AlphaFoldDB" id="A0A840RKY6"/>
<dbReference type="Pfam" id="PF13986">
    <property type="entry name" value="DUF4224"/>
    <property type="match status" value="1"/>
</dbReference>
<comment type="caution">
    <text evidence="2">The sequence shown here is derived from an EMBL/GenBank/DDBJ whole genome shotgun (WGS) entry which is preliminary data.</text>
</comment>
<dbReference type="RefSeq" id="WP_168053194.1">
    <property type="nucleotide sequence ID" value="NZ_JAAOZT010000002.1"/>
</dbReference>
<name>A0A840RKY6_9BURK</name>
<evidence type="ECO:0000259" key="1">
    <source>
        <dbReference type="Pfam" id="PF13986"/>
    </source>
</evidence>
<feature type="domain" description="DUF4224" evidence="1">
    <location>
        <begin position="17"/>
        <end position="56"/>
    </location>
</feature>